<evidence type="ECO:0000313" key="1">
    <source>
        <dbReference type="EMBL" id="EFH07242.1"/>
    </source>
</evidence>
<dbReference type="EMBL" id="ADNX01000040">
    <property type="protein sequence ID" value="EFH07242.1"/>
    <property type="molecule type" value="Genomic_DNA"/>
</dbReference>
<reference evidence="1 2" key="1">
    <citation type="submission" date="2010-05" db="EMBL/GenBank/DDBJ databases">
        <authorList>
            <person name="Qin X."/>
            <person name="Bachman B."/>
            <person name="Battles P."/>
            <person name="Bell A."/>
            <person name="Bess C."/>
            <person name="Bickham C."/>
            <person name="Chaboub L."/>
            <person name="Chen D."/>
            <person name="Coyle M."/>
            <person name="Deiros D.R."/>
            <person name="Dinh H."/>
            <person name="Forbes L."/>
            <person name="Fowler G."/>
            <person name="Francisco L."/>
            <person name="Fu Q."/>
            <person name="Gubbala S."/>
            <person name="Hale W."/>
            <person name="Han Y."/>
            <person name="Hemphill L."/>
            <person name="Highlander S.K."/>
            <person name="Hirani K."/>
            <person name="Hogues M."/>
            <person name="Jackson L."/>
            <person name="Jakkamsetti A."/>
            <person name="Javaid M."/>
            <person name="Jiang H."/>
            <person name="Korchina V."/>
            <person name="Kovar C."/>
            <person name="Lara F."/>
            <person name="Lee S."/>
            <person name="Mata R."/>
            <person name="Mathew T."/>
            <person name="Moen C."/>
            <person name="Morales K."/>
            <person name="Munidasa M."/>
            <person name="Nazareth L."/>
            <person name="Ngo R."/>
            <person name="Nguyen L."/>
            <person name="Okwuonu G."/>
            <person name="Ongeri F."/>
            <person name="Patil S."/>
            <person name="Petrosino J."/>
            <person name="Pham C."/>
            <person name="Pham P."/>
            <person name="Pu L.-L."/>
            <person name="Puazo M."/>
            <person name="Raj R."/>
            <person name="Reid J."/>
            <person name="Rouhana J."/>
            <person name="Saada N."/>
            <person name="Shang Y."/>
            <person name="Simmons D."/>
            <person name="Thornton R."/>
            <person name="Warren J."/>
            <person name="Weissenberger G."/>
            <person name="Zhang J."/>
            <person name="Zhang L."/>
            <person name="Zhou C."/>
            <person name="Zhu D."/>
            <person name="Muzny D."/>
            <person name="Worley K."/>
            <person name="Gibbs R."/>
        </authorList>
    </citation>
    <scope>NUCLEOTIDE SEQUENCE [LARGE SCALE GENOMIC DNA]</scope>
    <source>
        <strain evidence="1 2">NAP08</strain>
    </source>
</reference>
<proteinExistence type="predicted"/>
<gene>
    <name evidence="1" type="ORF">HMPREF0220_1774</name>
</gene>
<dbReference type="AlphaFoldDB" id="D5Q4E2"/>
<name>D5Q4E2_CLODI</name>
<evidence type="ECO:0000313" key="2">
    <source>
        <dbReference type="Proteomes" id="UP000003227"/>
    </source>
</evidence>
<organism evidence="1 2">
    <name type="scientific">Clostridioides difficile NAP08</name>
    <dbReference type="NCBI Taxonomy" id="525259"/>
    <lineage>
        <taxon>Bacteria</taxon>
        <taxon>Bacillati</taxon>
        <taxon>Bacillota</taxon>
        <taxon>Clostridia</taxon>
        <taxon>Peptostreptococcales</taxon>
        <taxon>Peptostreptococcaceae</taxon>
        <taxon>Clostridioides</taxon>
    </lineage>
</organism>
<accession>D5Q4E2</accession>
<dbReference type="Proteomes" id="UP000003227">
    <property type="component" value="Unassembled WGS sequence"/>
</dbReference>
<comment type="caution">
    <text evidence="1">The sequence shown here is derived from an EMBL/GenBank/DDBJ whole genome shotgun (WGS) entry which is preliminary data.</text>
</comment>
<sequence length="53" mass="5831">MSSRSSRMSKGANLAPQEIRIDFAVLPDANCQGLFNHVYKKVTFSPPPHEADA</sequence>
<dbReference type="HOGENOM" id="CLU_213897_0_0_9"/>
<protein>
    <submittedName>
        <fullName evidence="1">Uncharacterized protein</fullName>
    </submittedName>
</protein>